<evidence type="ECO:0000313" key="2">
    <source>
        <dbReference type="Proteomes" id="UP000551616"/>
    </source>
</evidence>
<comment type="caution">
    <text evidence="1">The sequence shown here is derived from an EMBL/GenBank/DDBJ whole genome shotgun (WGS) entry which is preliminary data.</text>
</comment>
<dbReference type="EMBL" id="JABRWO010000003">
    <property type="protein sequence ID" value="MBA2114303.1"/>
    <property type="molecule type" value="Genomic_DNA"/>
</dbReference>
<dbReference type="AlphaFoldDB" id="A0A7V8V3K5"/>
<protein>
    <submittedName>
        <fullName evidence="1">Uncharacterized protein</fullName>
    </submittedName>
</protein>
<keyword evidence="2" id="KW-1185">Reference proteome</keyword>
<gene>
    <name evidence="1" type="ORF">HOV93_14600</name>
</gene>
<organism evidence="1 2">
    <name type="scientific">Bremerella alba</name>
    <dbReference type="NCBI Taxonomy" id="980252"/>
    <lineage>
        <taxon>Bacteria</taxon>
        <taxon>Pseudomonadati</taxon>
        <taxon>Planctomycetota</taxon>
        <taxon>Planctomycetia</taxon>
        <taxon>Pirellulales</taxon>
        <taxon>Pirellulaceae</taxon>
        <taxon>Bremerella</taxon>
    </lineage>
</organism>
<reference evidence="1 2" key="1">
    <citation type="submission" date="2020-05" db="EMBL/GenBank/DDBJ databases">
        <title>Bremerella alba sp. nov., a novel planctomycete isolated from the surface of the macroalga Fucus spiralis.</title>
        <authorList>
            <person name="Godinho O."/>
            <person name="Botelho R."/>
            <person name="Albuquerque L."/>
            <person name="Wiegand S."/>
            <person name="Da Costa M.S."/>
            <person name="Lobo-Da-Cunha A."/>
            <person name="Jogler C."/>
            <person name="Lage O.M."/>
        </authorList>
    </citation>
    <scope>NUCLEOTIDE SEQUENCE [LARGE SCALE GENOMIC DNA]</scope>
    <source>
        <strain evidence="1 2">FF15</strain>
    </source>
</reference>
<evidence type="ECO:0000313" key="1">
    <source>
        <dbReference type="EMBL" id="MBA2114303.1"/>
    </source>
</evidence>
<proteinExistence type="predicted"/>
<accession>A0A7V8V3K5</accession>
<sequence length="256" mass="29039">MSDGVFYFLLVGFRRLAASNKIELMTNSIWISDYEIIHRCKTETFQLSVAAYPNKMNGKFISQPKNWQVAEWNLEGIGKREEFYVRGNDLVERYTSDENKLSTEVYSRILPELDGVELILSRQTSTLDSDAQMALKFRFDDANSVITMNEAGQWNAPGLGHENQANLSDPQIVAIGCLDAVQYAVFTYPGDCASIQAERRNEETVEVTIPLFSLHLEKGVIRRSRIQFVRAEGKDAMDQLAAKYRAFCNSEIPLTT</sequence>
<name>A0A7V8V3K5_9BACT</name>
<dbReference type="Proteomes" id="UP000551616">
    <property type="component" value="Unassembled WGS sequence"/>
</dbReference>